<dbReference type="EMBL" id="QCYY01002712">
    <property type="protein sequence ID" value="ROT68156.1"/>
    <property type="molecule type" value="Genomic_DNA"/>
</dbReference>
<evidence type="ECO:0000256" key="1">
    <source>
        <dbReference type="SAM" id="MobiDB-lite"/>
    </source>
</evidence>
<reference evidence="2 3" key="1">
    <citation type="submission" date="2018-04" db="EMBL/GenBank/DDBJ databases">
        <authorList>
            <person name="Zhang X."/>
            <person name="Yuan J."/>
            <person name="Li F."/>
            <person name="Xiang J."/>
        </authorList>
    </citation>
    <scope>NUCLEOTIDE SEQUENCE [LARGE SCALE GENOMIC DNA]</scope>
    <source>
        <tissue evidence="2">Muscle</tissue>
    </source>
</reference>
<name>A0A3R7MRR6_PENVA</name>
<organism evidence="2 3">
    <name type="scientific">Penaeus vannamei</name>
    <name type="common">Whiteleg shrimp</name>
    <name type="synonym">Litopenaeus vannamei</name>
    <dbReference type="NCBI Taxonomy" id="6689"/>
    <lineage>
        <taxon>Eukaryota</taxon>
        <taxon>Metazoa</taxon>
        <taxon>Ecdysozoa</taxon>
        <taxon>Arthropoda</taxon>
        <taxon>Crustacea</taxon>
        <taxon>Multicrustacea</taxon>
        <taxon>Malacostraca</taxon>
        <taxon>Eumalacostraca</taxon>
        <taxon>Eucarida</taxon>
        <taxon>Decapoda</taxon>
        <taxon>Dendrobranchiata</taxon>
        <taxon>Penaeoidea</taxon>
        <taxon>Penaeidae</taxon>
        <taxon>Penaeus</taxon>
    </lineage>
</organism>
<evidence type="ECO:0000313" key="3">
    <source>
        <dbReference type="Proteomes" id="UP000283509"/>
    </source>
</evidence>
<protein>
    <submittedName>
        <fullName evidence="2">Uncharacterized protein</fullName>
    </submittedName>
</protein>
<dbReference type="Proteomes" id="UP000283509">
    <property type="component" value="Unassembled WGS sequence"/>
</dbReference>
<dbReference type="OrthoDB" id="6371422at2759"/>
<proteinExistence type="predicted"/>
<gene>
    <name evidence="2" type="ORF">C7M84_013724</name>
</gene>
<evidence type="ECO:0000313" key="2">
    <source>
        <dbReference type="EMBL" id="ROT68156.1"/>
    </source>
</evidence>
<dbReference type="AlphaFoldDB" id="A0A3R7MRR6"/>
<feature type="region of interest" description="Disordered" evidence="1">
    <location>
        <begin position="151"/>
        <end position="171"/>
    </location>
</feature>
<comment type="caution">
    <text evidence="2">The sequence shown here is derived from an EMBL/GenBank/DDBJ whole genome shotgun (WGS) entry which is preliminary data.</text>
</comment>
<accession>A0A3R7MRR6</accession>
<reference evidence="2 3" key="2">
    <citation type="submission" date="2019-01" db="EMBL/GenBank/DDBJ databases">
        <title>The decoding of complex shrimp genome reveals the adaptation for benthos swimmer, frequently molting mechanism and breeding impact on genome.</title>
        <authorList>
            <person name="Sun Y."/>
            <person name="Gao Y."/>
            <person name="Yu Y."/>
        </authorList>
    </citation>
    <scope>NUCLEOTIDE SEQUENCE [LARGE SCALE GENOMIC DNA]</scope>
    <source>
        <tissue evidence="2">Muscle</tissue>
    </source>
</reference>
<keyword evidence="3" id="KW-1185">Reference proteome</keyword>
<sequence>MPGLPGLNRAGTYDVKRQEYTEIDGFLYQNSSLIFQVEWDNLEYVNYYAYAPDLHYVPEVTQPDKDTPERSWVDPLLIVLAVAVAGVLGTLILDLHDVYDFDKLHDSTAWLVRTLRNPAVLKILVVSEEGERLQDLHRSSVRIPVQDGDLERFSDAEGGRGSGAGSRSLRQGLEGDLSPLVLPESRNKDCESCPRPVKKGCILPGGSTRNQRVSDEESPLAEEDEETALGFLYDYMIRIQESSCLSKNNLVYKAHAQTFISDVWYRFADGPLDRVTDSRLFLLPRQTHFLVQAINAFVAGE</sequence>